<name>A0A9N7UT20_PLEPL</name>
<proteinExistence type="predicted"/>
<gene>
    <name evidence="2" type="ORF">PLEPLA_LOCUS24104</name>
</gene>
<feature type="compositionally biased region" description="Polar residues" evidence="1">
    <location>
        <begin position="26"/>
        <end position="35"/>
    </location>
</feature>
<feature type="compositionally biased region" description="Basic and acidic residues" evidence="1">
    <location>
        <begin position="1"/>
        <end position="10"/>
    </location>
</feature>
<protein>
    <submittedName>
        <fullName evidence="2">Uncharacterized protein</fullName>
    </submittedName>
</protein>
<feature type="region of interest" description="Disordered" evidence="1">
    <location>
        <begin position="1"/>
        <end position="37"/>
    </location>
</feature>
<dbReference type="EMBL" id="CADEAL010001852">
    <property type="protein sequence ID" value="CAB1436089.1"/>
    <property type="molecule type" value="Genomic_DNA"/>
</dbReference>
<dbReference type="AlphaFoldDB" id="A0A9N7UT20"/>
<evidence type="ECO:0000256" key="1">
    <source>
        <dbReference type="SAM" id="MobiDB-lite"/>
    </source>
</evidence>
<keyword evidence="3" id="KW-1185">Reference proteome</keyword>
<evidence type="ECO:0000313" key="2">
    <source>
        <dbReference type="EMBL" id="CAB1436089.1"/>
    </source>
</evidence>
<comment type="caution">
    <text evidence="2">The sequence shown here is derived from an EMBL/GenBank/DDBJ whole genome shotgun (WGS) entry which is preliminary data.</text>
</comment>
<organism evidence="2 3">
    <name type="scientific">Pleuronectes platessa</name>
    <name type="common">European plaice</name>
    <dbReference type="NCBI Taxonomy" id="8262"/>
    <lineage>
        <taxon>Eukaryota</taxon>
        <taxon>Metazoa</taxon>
        <taxon>Chordata</taxon>
        <taxon>Craniata</taxon>
        <taxon>Vertebrata</taxon>
        <taxon>Euteleostomi</taxon>
        <taxon>Actinopterygii</taxon>
        <taxon>Neopterygii</taxon>
        <taxon>Teleostei</taxon>
        <taxon>Neoteleostei</taxon>
        <taxon>Acanthomorphata</taxon>
        <taxon>Carangaria</taxon>
        <taxon>Pleuronectiformes</taxon>
        <taxon>Pleuronectoidei</taxon>
        <taxon>Pleuronectidae</taxon>
        <taxon>Pleuronectes</taxon>
    </lineage>
</organism>
<accession>A0A9N7UT20</accession>
<sequence>MAEASTERGSRNAVTHGGDSGRGIDITQSKSCTGSERNERELTVMVEMEGEATMMELMKCVRELCGGLLAFRHIGGKTYEMTMSHPKGKERLMDGRKWKNRLNNKGLLSTRVPQYPVSLPSRAT</sequence>
<reference evidence="2" key="1">
    <citation type="submission" date="2020-03" db="EMBL/GenBank/DDBJ databases">
        <authorList>
            <person name="Weist P."/>
        </authorList>
    </citation>
    <scope>NUCLEOTIDE SEQUENCE</scope>
</reference>
<dbReference type="Proteomes" id="UP001153269">
    <property type="component" value="Unassembled WGS sequence"/>
</dbReference>
<evidence type="ECO:0000313" key="3">
    <source>
        <dbReference type="Proteomes" id="UP001153269"/>
    </source>
</evidence>